<evidence type="ECO:0000256" key="1">
    <source>
        <dbReference type="ARBA" id="ARBA00023012"/>
    </source>
</evidence>
<protein>
    <submittedName>
        <fullName evidence="4">Hpt domain-containing protein</fullName>
    </submittedName>
</protein>
<evidence type="ECO:0000313" key="5">
    <source>
        <dbReference type="Proteomes" id="UP000032352"/>
    </source>
</evidence>
<dbReference type="KEGG" id="tvd:SG34_027265"/>
<keyword evidence="5" id="KW-1185">Reference proteome</keyword>
<dbReference type="GO" id="GO:0000160">
    <property type="term" value="P:phosphorelay signal transduction system"/>
    <property type="evidence" value="ECO:0007669"/>
    <property type="project" value="UniProtKB-KW"/>
</dbReference>
<evidence type="ECO:0000256" key="2">
    <source>
        <dbReference type="PROSITE-ProRule" id="PRU00110"/>
    </source>
</evidence>
<dbReference type="AlphaFoldDB" id="A0AAE9Z7X7"/>
<keyword evidence="2" id="KW-0597">Phosphoprotein</keyword>
<dbReference type="SUPFAM" id="SSF47226">
    <property type="entry name" value="Histidine-containing phosphotransfer domain, HPT domain"/>
    <property type="match status" value="1"/>
</dbReference>
<evidence type="ECO:0000259" key="3">
    <source>
        <dbReference type="PROSITE" id="PS50894"/>
    </source>
</evidence>
<reference evidence="4 5" key="1">
    <citation type="journal article" date="2015" name="Genome Announc.">
        <title>Draft Genome Sequences of Marine Isolates of Thalassomonas viridans and Thalassomonas actiniarum.</title>
        <authorList>
            <person name="Olonade I."/>
            <person name="van Zyl L.J."/>
            <person name="Trindade M."/>
        </authorList>
    </citation>
    <scope>NUCLEOTIDE SEQUENCE [LARGE SCALE GENOMIC DNA]</scope>
    <source>
        <strain evidence="4 5">XOM25</strain>
    </source>
</reference>
<sequence>MLDLYMQQSRLYLDEISAAVTEDSQDKWQDRCHKMKGAAGSIGLKQLHAKLVVAEKFTEGQNQKRQLLTEILALNDSAVAAFKSWLEQL</sequence>
<organism evidence="4 5">
    <name type="scientific">Thalassomonas viridans</name>
    <dbReference type="NCBI Taxonomy" id="137584"/>
    <lineage>
        <taxon>Bacteria</taxon>
        <taxon>Pseudomonadati</taxon>
        <taxon>Pseudomonadota</taxon>
        <taxon>Gammaproteobacteria</taxon>
        <taxon>Alteromonadales</taxon>
        <taxon>Colwelliaceae</taxon>
        <taxon>Thalassomonas</taxon>
    </lineage>
</organism>
<dbReference type="InterPro" id="IPR008207">
    <property type="entry name" value="Sig_transdc_His_kin_Hpt_dom"/>
</dbReference>
<feature type="domain" description="HPt" evidence="3">
    <location>
        <begin position="1"/>
        <end position="89"/>
    </location>
</feature>
<dbReference type="Pfam" id="PF01627">
    <property type="entry name" value="Hpt"/>
    <property type="match status" value="1"/>
</dbReference>
<gene>
    <name evidence="4" type="ORF">SG34_027265</name>
</gene>
<evidence type="ECO:0000313" key="4">
    <source>
        <dbReference type="EMBL" id="WDE08425.1"/>
    </source>
</evidence>
<dbReference type="Proteomes" id="UP000032352">
    <property type="component" value="Chromosome"/>
</dbReference>
<keyword evidence="1" id="KW-0902">Two-component regulatory system</keyword>
<dbReference type="EMBL" id="CP059733">
    <property type="protein sequence ID" value="WDE08425.1"/>
    <property type="molecule type" value="Genomic_DNA"/>
</dbReference>
<dbReference type="Gene3D" id="1.20.120.160">
    <property type="entry name" value="HPT domain"/>
    <property type="match status" value="1"/>
</dbReference>
<feature type="modified residue" description="Phosphohistidine" evidence="2">
    <location>
        <position position="33"/>
    </location>
</feature>
<name>A0AAE9Z7X7_9GAMM</name>
<dbReference type="InterPro" id="IPR036641">
    <property type="entry name" value="HPT_dom_sf"/>
</dbReference>
<proteinExistence type="predicted"/>
<dbReference type="GO" id="GO:0004672">
    <property type="term" value="F:protein kinase activity"/>
    <property type="evidence" value="ECO:0007669"/>
    <property type="project" value="UniProtKB-ARBA"/>
</dbReference>
<reference evidence="4 5" key="2">
    <citation type="journal article" date="2022" name="Mar. Drugs">
        <title>Bioassay-Guided Fractionation Leads to the Detection of Cholic Acid Generated by the Rare Thalassomonas sp.</title>
        <authorList>
            <person name="Pheiffer F."/>
            <person name="Schneider Y.K."/>
            <person name="Hansen E.H."/>
            <person name="Andersen J.H."/>
            <person name="Isaksson J."/>
            <person name="Busche T."/>
            <person name="R C."/>
            <person name="Kalinowski J."/>
            <person name="Zyl L.V."/>
            <person name="Trindade M."/>
        </authorList>
    </citation>
    <scope>NUCLEOTIDE SEQUENCE [LARGE SCALE GENOMIC DNA]</scope>
    <source>
        <strain evidence="4 5">XOM25</strain>
    </source>
</reference>
<dbReference type="PROSITE" id="PS50894">
    <property type="entry name" value="HPT"/>
    <property type="match status" value="1"/>
</dbReference>
<accession>A0AAE9Z7X7</accession>